<accession>A0A5C4TAK7</accession>
<evidence type="ECO:0000256" key="3">
    <source>
        <dbReference type="ARBA" id="ARBA00022475"/>
    </source>
</evidence>
<evidence type="ECO:0000313" key="9">
    <source>
        <dbReference type="EMBL" id="TNJ66088.1"/>
    </source>
</evidence>
<reference evidence="9 10" key="1">
    <citation type="submission" date="2019-05" db="EMBL/GenBank/DDBJ databases">
        <title>We sequenced the genome of Paenibacillus hemerocallicola KCTC 33185 for further insight into its adaptation and study the phylogeny of Paenibacillus.</title>
        <authorList>
            <person name="Narsing Rao M.P."/>
        </authorList>
    </citation>
    <scope>NUCLEOTIDE SEQUENCE [LARGE SCALE GENOMIC DNA]</scope>
    <source>
        <strain evidence="9 10">KCTC 33185</strain>
    </source>
</reference>
<dbReference type="PROSITE" id="PS50928">
    <property type="entry name" value="ABC_TM1"/>
    <property type="match status" value="1"/>
</dbReference>
<keyword evidence="10" id="KW-1185">Reference proteome</keyword>
<gene>
    <name evidence="9" type="ORF">FE784_11755</name>
</gene>
<organism evidence="9 10">
    <name type="scientific">Paenibacillus hemerocallicola</name>
    <dbReference type="NCBI Taxonomy" id="1172614"/>
    <lineage>
        <taxon>Bacteria</taxon>
        <taxon>Bacillati</taxon>
        <taxon>Bacillota</taxon>
        <taxon>Bacilli</taxon>
        <taxon>Bacillales</taxon>
        <taxon>Paenibacillaceae</taxon>
        <taxon>Paenibacillus</taxon>
    </lineage>
</organism>
<keyword evidence="5 7" id="KW-1133">Transmembrane helix</keyword>
<evidence type="ECO:0000256" key="4">
    <source>
        <dbReference type="ARBA" id="ARBA00022692"/>
    </source>
</evidence>
<evidence type="ECO:0000256" key="5">
    <source>
        <dbReference type="ARBA" id="ARBA00022989"/>
    </source>
</evidence>
<dbReference type="InterPro" id="IPR000515">
    <property type="entry name" value="MetI-like"/>
</dbReference>
<comment type="subcellular location">
    <subcellularLocation>
        <location evidence="1 7">Cell membrane</location>
        <topology evidence="1 7">Multi-pass membrane protein</topology>
    </subcellularLocation>
</comment>
<comment type="similarity">
    <text evidence="7">Belongs to the binding-protein-dependent transport system permease family.</text>
</comment>
<feature type="domain" description="ABC transmembrane type-1" evidence="8">
    <location>
        <begin position="76"/>
        <end position="285"/>
    </location>
</feature>
<name>A0A5C4TAK7_9BACL</name>
<dbReference type="Pfam" id="PF00528">
    <property type="entry name" value="BPD_transp_1"/>
    <property type="match status" value="1"/>
</dbReference>
<keyword evidence="4 7" id="KW-0812">Transmembrane</keyword>
<feature type="transmembrane region" description="Helical" evidence="7">
    <location>
        <begin position="12"/>
        <end position="36"/>
    </location>
</feature>
<dbReference type="RefSeq" id="WP_139602396.1">
    <property type="nucleotide sequence ID" value="NZ_VDCQ01000013.1"/>
</dbReference>
<feature type="transmembrane region" description="Helical" evidence="7">
    <location>
        <begin position="145"/>
        <end position="164"/>
    </location>
</feature>
<dbReference type="CDD" id="cd06261">
    <property type="entry name" value="TM_PBP2"/>
    <property type="match status" value="1"/>
</dbReference>
<dbReference type="OrthoDB" id="9810086at2"/>
<evidence type="ECO:0000256" key="2">
    <source>
        <dbReference type="ARBA" id="ARBA00022448"/>
    </source>
</evidence>
<keyword evidence="2 7" id="KW-0813">Transport</keyword>
<feature type="transmembrane region" description="Helical" evidence="7">
    <location>
        <begin position="262"/>
        <end position="281"/>
    </location>
</feature>
<dbReference type="SUPFAM" id="SSF161098">
    <property type="entry name" value="MetI-like"/>
    <property type="match status" value="1"/>
</dbReference>
<protein>
    <submittedName>
        <fullName evidence="9">Carbohydrate ABC transporter permease</fullName>
    </submittedName>
</protein>
<dbReference type="AlphaFoldDB" id="A0A5C4TAK7"/>
<keyword evidence="6 7" id="KW-0472">Membrane</keyword>
<proteinExistence type="inferred from homology"/>
<comment type="caution">
    <text evidence="9">The sequence shown here is derived from an EMBL/GenBank/DDBJ whole genome shotgun (WGS) entry which is preliminary data.</text>
</comment>
<dbReference type="PANTHER" id="PTHR43744:SF9">
    <property type="entry name" value="POLYGALACTURONAN_RHAMNOGALACTURONAN TRANSPORT SYSTEM PERMEASE PROTEIN YTCP"/>
    <property type="match status" value="1"/>
</dbReference>
<dbReference type="PANTHER" id="PTHR43744">
    <property type="entry name" value="ABC TRANSPORTER PERMEASE PROTEIN MG189-RELATED-RELATED"/>
    <property type="match status" value="1"/>
</dbReference>
<evidence type="ECO:0000256" key="7">
    <source>
        <dbReference type="RuleBase" id="RU363032"/>
    </source>
</evidence>
<dbReference type="GO" id="GO:0005886">
    <property type="term" value="C:plasma membrane"/>
    <property type="evidence" value="ECO:0007669"/>
    <property type="project" value="UniProtKB-SubCell"/>
</dbReference>
<dbReference type="Gene3D" id="1.10.3720.10">
    <property type="entry name" value="MetI-like"/>
    <property type="match status" value="1"/>
</dbReference>
<feature type="transmembrane region" description="Helical" evidence="7">
    <location>
        <begin position="80"/>
        <end position="99"/>
    </location>
</feature>
<dbReference type="GO" id="GO:0055085">
    <property type="term" value="P:transmembrane transport"/>
    <property type="evidence" value="ECO:0007669"/>
    <property type="project" value="InterPro"/>
</dbReference>
<evidence type="ECO:0000313" key="10">
    <source>
        <dbReference type="Proteomes" id="UP000307943"/>
    </source>
</evidence>
<evidence type="ECO:0000256" key="6">
    <source>
        <dbReference type="ARBA" id="ARBA00023136"/>
    </source>
</evidence>
<evidence type="ECO:0000256" key="1">
    <source>
        <dbReference type="ARBA" id="ARBA00004651"/>
    </source>
</evidence>
<dbReference type="EMBL" id="VDCQ01000013">
    <property type="protein sequence ID" value="TNJ66088.1"/>
    <property type="molecule type" value="Genomic_DNA"/>
</dbReference>
<dbReference type="Proteomes" id="UP000307943">
    <property type="component" value="Unassembled WGS sequence"/>
</dbReference>
<feature type="transmembrane region" description="Helical" evidence="7">
    <location>
        <begin position="185"/>
        <end position="207"/>
    </location>
</feature>
<feature type="transmembrane region" description="Helical" evidence="7">
    <location>
        <begin position="111"/>
        <end position="133"/>
    </location>
</feature>
<keyword evidence="3" id="KW-1003">Cell membrane</keyword>
<sequence length="296" mass="33354">MNKLARTSQDKWFDLFNYAALSVLIVIVIYPLYFVLIASFSDPNFTNAGKVLLFPKGITLKSYELIFADMKIWIGYRNSLVYTIVGTLINLAVALPAAYAFSRRDLKGGKVLIWIFLFTMYFNGGMIPTYLLIKNLGMLDTIWSLVLPNAVIVYYMLIARTFFATTIPDELLDSSRIDGASDFRFFLSVVLPLSKAIVAVLALYHAIIHWNSYFNAMLYISSASKQPLQIVLRSILMATDYTNEAMVDSKSLEEAVLLKETVKYSVIIVASIPVLLMYPFVQKYFIKGVMIGAVKG</sequence>
<dbReference type="InterPro" id="IPR035906">
    <property type="entry name" value="MetI-like_sf"/>
</dbReference>
<evidence type="ECO:0000259" key="8">
    <source>
        <dbReference type="PROSITE" id="PS50928"/>
    </source>
</evidence>